<dbReference type="InterPro" id="IPR016181">
    <property type="entry name" value="Acyl_CoA_acyltransferase"/>
</dbReference>
<dbReference type="EMBL" id="JADCLJ010000022">
    <property type="protein sequence ID" value="MBE4909316.1"/>
    <property type="molecule type" value="Genomic_DNA"/>
</dbReference>
<dbReference type="InterPro" id="IPR000182">
    <property type="entry name" value="GNAT_dom"/>
</dbReference>
<comment type="caution">
    <text evidence="2">The sequence shown here is derived from an EMBL/GenBank/DDBJ whole genome shotgun (WGS) entry which is preliminary data.</text>
</comment>
<feature type="domain" description="N-acetyltransferase" evidence="1">
    <location>
        <begin position="21"/>
        <end position="186"/>
    </location>
</feature>
<protein>
    <submittedName>
        <fullName evidence="2">GNAT family N-acetyltransferase</fullName>
    </submittedName>
</protein>
<sequence length="186" mass="21900">MENSIIYVIYFSIKGGLYVDIKIRTAVIEDASQIIEHTRGVIEESTFMLTAPEEYNPTIEKEEEWIRDHLKDGNYLLVAEKSEKIIAVMNFHRSKRSRLSHLGYFSISIQEAYCNMGIGRKLIEELLSWAEQQNDLEKVCLEVFSHNERAIHLYKKLGFIEEGRKVKFVKFTDDFYADEILMYRFV</sequence>
<dbReference type="SUPFAM" id="SSF55729">
    <property type="entry name" value="Acyl-CoA N-acyltransferases (Nat)"/>
    <property type="match status" value="1"/>
</dbReference>
<dbReference type="PROSITE" id="PS51186">
    <property type="entry name" value="GNAT"/>
    <property type="match status" value="1"/>
</dbReference>
<keyword evidence="3" id="KW-1185">Reference proteome</keyword>
<organism evidence="2 3">
    <name type="scientific">Litchfieldia luteola</name>
    <dbReference type="NCBI Taxonomy" id="682179"/>
    <lineage>
        <taxon>Bacteria</taxon>
        <taxon>Bacillati</taxon>
        <taxon>Bacillota</taxon>
        <taxon>Bacilli</taxon>
        <taxon>Bacillales</taxon>
        <taxon>Bacillaceae</taxon>
        <taxon>Litchfieldia</taxon>
    </lineage>
</organism>
<gene>
    <name evidence="2" type="ORF">IMZ08_14795</name>
</gene>
<dbReference type="Proteomes" id="UP001516662">
    <property type="component" value="Unassembled WGS sequence"/>
</dbReference>
<dbReference type="Gene3D" id="3.40.630.30">
    <property type="match status" value="1"/>
</dbReference>
<dbReference type="PANTHER" id="PTHR43415">
    <property type="entry name" value="SPERMIDINE N(1)-ACETYLTRANSFERASE"/>
    <property type="match status" value="1"/>
</dbReference>
<dbReference type="PANTHER" id="PTHR43415:SF3">
    <property type="entry name" value="GNAT-FAMILY ACETYLTRANSFERASE"/>
    <property type="match status" value="1"/>
</dbReference>
<reference evidence="2 3" key="1">
    <citation type="submission" date="2020-10" db="EMBL/GenBank/DDBJ databases">
        <title>Bacillus sp. HD4P25, an endophyte from a halophyte.</title>
        <authorList>
            <person name="Sun J.-Q."/>
        </authorList>
    </citation>
    <scope>NUCLEOTIDE SEQUENCE [LARGE SCALE GENOMIC DNA]</scope>
    <source>
        <strain evidence="2 3">YIM 93174</strain>
    </source>
</reference>
<name>A0ABR9QLN4_9BACI</name>
<evidence type="ECO:0000313" key="3">
    <source>
        <dbReference type="Proteomes" id="UP001516662"/>
    </source>
</evidence>
<dbReference type="Pfam" id="PF00583">
    <property type="entry name" value="Acetyltransf_1"/>
    <property type="match status" value="1"/>
</dbReference>
<dbReference type="CDD" id="cd04301">
    <property type="entry name" value="NAT_SF"/>
    <property type="match status" value="1"/>
</dbReference>
<proteinExistence type="predicted"/>
<evidence type="ECO:0000313" key="2">
    <source>
        <dbReference type="EMBL" id="MBE4909316.1"/>
    </source>
</evidence>
<evidence type="ECO:0000259" key="1">
    <source>
        <dbReference type="PROSITE" id="PS51186"/>
    </source>
</evidence>
<accession>A0ABR9QLN4</accession>